<dbReference type="PROSITE" id="PS01087">
    <property type="entry name" value="RADICAL_ACTIVATING"/>
    <property type="match status" value="1"/>
</dbReference>
<dbReference type="PANTHER" id="PTHR30352:SF4">
    <property type="entry name" value="PYRUVATE FORMATE-LYASE 2-ACTIVATING ENZYME"/>
    <property type="match status" value="1"/>
</dbReference>
<comment type="cofactor">
    <cofactor evidence="1">
        <name>[4Fe-4S] cluster</name>
        <dbReference type="ChEBI" id="CHEBI:49883"/>
    </cofactor>
</comment>
<dbReference type="SFLD" id="SFLDS00029">
    <property type="entry name" value="Radical_SAM"/>
    <property type="match status" value="1"/>
</dbReference>
<keyword evidence="3" id="KW-0004">4Fe-4S</keyword>
<evidence type="ECO:0000256" key="2">
    <source>
        <dbReference type="ARBA" id="ARBA00009777"/>
    </source>
</evidence>
<dbReference type="PROSITE" id="PS51379">
    <property type="entry name" value="4FE4S_FER_2"/>
    <property type="match status" value="2"/>
</dbReference>
<dbReference type="InterPro" id="IPR017896">
    <property type="entry name" value="4Fe4S_Fe-S-bd"/>
</dbReference>
<keyword evidence="4" id="KW-0949">S-adenosyl-L-methionine</keyword>
<evidence type="ECO:0000256" key="1">
    <source>
        <dbReference type="ARBA" id="ARBA00001966"/>
    </source>
</evidence>
<evidence type="ECO:0000256" key="6">
    <source>
        <dbReference type="ARBA" id="ARBA00023002"/>
    </source>
</evidence>
<dbReference type="InterPro" id="IPR058240">
    <property type="entry name" value="rSAM_sf"/>
</dbReference>
<evidence type="ECO:0000259" key="11">
    <source>
        <dbReference type="PROSITE" id="PS51918"/>
    </source>
</evidence>
<keyword evidence="7" id="KW-0408">Iron</keyword>
<evidence type="ECO:0000256" key="7">
    <source>
        <dbReference type="ARBA" id="ARBA00023004"/>
    </source>
</evidence>
<dbReference type="AlphaFoldDB" id="A0AAW9R0M4"/>
<keyword evidence="13" id="KW-1185">Reference proteome</keyword>
<name>A0AAW9R0M4_9CHRO</name>
<keyword evidence="8" id="KW-0411">Iron-sulfur</keyword>
<dbReference type="SUPFAM" id="SSF54862">
    <property type="entry name" value="4Fe-4S ferredoxins"/>
    <property type="match status" value="1"/>
</dbReference>
<evidence type="ECO:0000256" key="5">
    <source>
        <dbReference type="ARBA" id="ARBA00022723"/>
    </source>
</evidence>
<evidence type="ECO:0000313" key="12">
    <source>
        <dbReference type="EMBL" id="MEG3440058.1"/>
    </source>
</evidence>
<comment type="catalytic activity">
    <reaction evidence="9">
        <text>glycyl-[protein] + reduced [flavodoxin] + S-adenosyl-L-methionine = glycin-2-yl radical-[protein] + semiquinone [flavodoxin] + 5'-deoxyadenosine + L-methionine + H(+)</text>
        <dbReference type="Rhea" id="RHEA:61976"/>
        <dbReference type="Rhea" id="RHEA-COMP:10622"/>
        <dbReference type="Rhea" id="RHEA-COMP:14480"/>
        <dbReference type="Rhea" id="RHEA-COMP:15993"/>
        <dbReference type="Rhea" id="RHEA-COMP:15994"/>
        <dbReference type="ChEBI" id="CHEBI:15378"/>
        <dbReference type="ChEBI" id="CHEBI:17319"/>
        <dbReference type="ChEBI" id="CHEBI:29947"/>
        <dbReference type="ChEBI" id="CHEBI:32722"/>
        <dbReference type="ChEBI" id="CHEBI:57618"/>
        <dbReference type="ChEBI" id="CHEBI:57844"/>
        <dbReference type="ChEBI" id="CHEBI:59789"/>
        <dbReference type="ChEBI" id="CHEBI:140311"/>
    </reaction>
</comment>
<evidence type="ECO:0000259" key="10">
    <source>
        <dbReference type="PROSITE" id="PS51379"/>
    </source>
</evidence>
<dbReference type="InterPro" id="IPR012839">
    <property type="entry name" value="Organic_radical_activase"/>
</dbReference>
<organism evidence="12 13">
    <name type="scientific">Pannus brasiliensis CCIBt3594</name>
    <dbReference type="NCBI Taxonomy" id="1427578"/>
    <lineage>
        <taxon>Bacteria</taxon>
        <taxon>Bacillati</taxon>
        <taxon>Cyanobacteriota</taxon>
        <taxon>Cyanophyceae</taxon>
        <taxon>Oscillatoriophycideae</taxon>
        <taxon>Chroococcales</taxon>
        <taxon>Microcystaceae</taxon>
        <taxon>Pannus</taxon>
    </lineage>
</organism>
<dbReference type="InterPro" id="IPR040074">
    <property type="entry name" value="BssD/PflA/YjjW"/>
</dbReference>
<evidence type="ECO:0000256" key="3">
    <source>
        <dbReference type="ARBA" id="ARBA00022485"/>
    </source>
</evidence>
<dbReference type="InterPro" id="IPR013785">
    <property type="entry name" value="Aldolase_TIM"/>
</dbReference>
<dbReference type="SFLD" id="SFLDG01066">
    <property type="entry name" value="organic_radical-activating_enz"/>
    <property type="match status" value="1"/>
</dbReference>
<evidence type="ECO:0000313" key="13">
    <source>
        <dbReference type="Proteomes" id="UP001328733"/>
    </source>
</evidence>
<dbReference type="InterPro" id="IPR007197">
    <property type="entry name" value="rSAM"/>
</dbReference>
<keyword evidence="6" id="KW-0560">Oxidoreductase</keyword>
<dbReference type="PROSITE" id="PS51918">
    <property type="entry name" value="RADICAL_SAM"/>
    <property type="match status" value="1"/>
</dbReference>
<evidence type="ECO:0000256" key="9">
    <source>
        <dbReference type="ARBA" id="ARBA00047365"/>
    </source>
</evidence>
<dbReference type="GO" id="GO:0046872">
    <property type="term" value="F:metal ion binding"/>
    <property type="evidence" value="ECO:0007669"/>
    <property type="project" value="UniProtKB-KW"/>
</dbReference>
<dbReference type="PIRSF" id="PIRSF000371">
    <property type="entry name" value="PFL_act_enz"/>
    <property type="match status" value="1"/>
</dbReference>
<dbReference type="InterPro" id="IPR034457">
    <property type="entry name" value="Organic_radical-activating"/>
</dbReference>
<dbReference type="EMBL" id="JBAFSM010000072">
    <property type="protein sequence ID" value="MEG3440058.1"/>
    <property type="molecule type" value="Genomic_DNA"/>
</dbReference>
<feature type="domain" description="Radical SAM core" evidence="11">
    <location>
        <begin position="21"/>
        <end position="312"/>
    </location>
</feature>
<dbReference type="InterPro" id="IPR001989">
    <property type="entry name" value="Radical_activat_CS"/>
</dbReference>
<dbReference type="Pfam" id="PF04055">
    <property type="entry name" value="Radical_SAM"/>
    <property type="match status" value="1"/>
</dbReference>
<dbReference type="PANTHER" id="PTHR30352">
    <property type="entry name" value="PYRUVATE FORMATE-LYASE-ACTIVATING ENZYME"/>
    <property type="match status" value="1"/>
</dbReference>
<protein>
    <submittedName>
        <fullName evidence="12">Glycyl-radical enzyme activating protein</fullName>
    </submittedName>
</protein>
<keyword evidence="5" id="KW-0479">Metal-binding</keyword>
<comment type="similarity">
    <text evidence="2">Belongs to the organic radical-activating enzymes family.</text>
</comment>
<feature type="domain" description="4Fe-4S ferredoxin-type" evidence="10">
    <location>
        <begin position="88"/>
        <end position="118"/>
    </location>
</feature>
<gene>
    <name evidence="12" type="ORF">V0288_23215</name>
</gene>
<dbReference type="Proteomes" id="UP001328733">
    <property type="component" value="Unassembled WGS sequence"/>
</dbReference>
<dbReference type="GO" id="GO:0016491">
    <property type="term" value="F:oxidoreductase activity"/>
    <property type="evidence" value="ECO:0007669"/>
    <property type="project" value="UniProtKB-KW"/>
</dbReference>
<proteinExistence type="inferred from homology"/>
<comment type="caution">
    <text evidence="12">The sequence shown here is derived from an EMBL/GenBank/DDBJ whole genome shotgun (WGS) entry which is preliminary data.</text>
</comment>
<dbReference type="Gene3D" id="3.20.20.70">
    <property type="entry name" value="Aldolase class I"/>
    <property type="match status" value="1"/>
</dbReference>
<evidence type="ECO:0000256" key="8">
    <source>
        <dbReference type="ARBA" id="ARBA00023014"/>
    </source>
</evidence>
<reference evidence="12 13" key="1">
    <citation type="submission" date="2024-01" db="EMBL/GenBank/DDBJ databases">
        <title>Genomic insights into the taxonomy and metabolism of the cyanobacterium Pannus brasiliensis CCIBt3594.</title>
        <authorList>
            <person name="Machado M."/>
            <person name="Botero N.B."/>
            <person name="Andreote A.P.D."/>
            <person name="Feitosa A.M.T."/>
            <person name="Popin R."/>
            <person name="Sivonen K."/>
            <person name="Fiore M.F."/>
        </authorList>
    </citation>
    <scope>NUCLEOTIDE SEQUENCE [LARGE SCALE GENOMIC DNA]</scope>
    <source>
        <strain evidence="12 13">CCIBt3594</strain>
    </source>
</reference>
<feature type="domain" description="4Fe-4S ferredoxin-type" evidence="10">
    <location>
        <begin position="52"/>
        <end position="85"/>
    </location>
</feature>
<dbReference type="Pfam" id="PF13353">
    <property type="entry name" value="Fer4_12"/>
    <property type="match status" value="1"/>
</dbReference>
<accession>A0AAW9R0M4</accession>
<dbReference type="RefSeq" id="WP_332867529.1">
    <property type="nucleotide sequence ID" value="NZ_JBAFSM010000072.1"/>
</dbReference>
<dbReference type="SUPFAM" id="SSF102114">
    <property type="entry name" value="Radical SAM enzymes"/>
    <property type="match status" value="1"/>
</dbReference>
<dbReference type="NCBIfam" id="TIGR02494">
    <property type="entry name" value="PFLE_PFLC"/>
    <property type="match status" value="1"/>
</dbReference>
<sequence>MTNVSKNPTGLVLNIQHFCTNDGPGIRTTVFLKGCSLRCKWCSNPESIHPKPELAYNIDKCIGKKQCGLCLQPPCSEGAFYVLDGEDDRIRVNWDLATDCGQECVDLCPTGALYLFGQTMTVEQVLDEVEQDSTFYRESGGGMTLSGGECQLQPDFSAALLQEAHSRGFNTAIETAFNVPWSHVEKVLPHVDVVLHDHKLTDPERHKKWCGVDNRQILANMKRAYETFPEKTFIARTPLIPGVNDDEDHIRSVLAFIRPHPNVVDYELLPYHRFGESKYGFLGRVYELKDFTPPSPESVRRLRAIIDTAFGRAGTSAKG</sequence>
<dbReference type="SFLD" id="SFLDG01118">
    <property type="entry name" value="activating_enzymes__group_2"/>
    <property type="match status" value="1"/>
</dbReference>
<dbReference type="GO" id="GO:0051539">
    <property type="term" value="F:4 iron, 4 sulfur cluster binding"/>
    <property type="evidence" value="ECO:0007669"/>
    <property type="project" value="UniProtKB-KW"/>
</dbReference>
<evidence type="ECO:0000256" key="4">
    <source>
        <dbReference type="ARBA" id="ARBA00022691"/>
    </source>
</evidence>